<dbReference type="Proteomes" id="UP001259347">
    <property type="component" value="Unassembled WGS sequence"/>
</dbReference>
<accession>A0ABU1SG65</accession>
<dbReference type="RefSeq" id="WP_310022552.1">
    <property type="nucleotide sequence ID" value="NZ_JAVDUM010000015.1"/>
</dbReference>
<gene>
    <name evidence="1" type="ORF">J2Y69_003207</name>
</gene>
<proteinExistence type="predicted"/>
<reference evidence="1 2" key="1">
    <citation type="submission" date="2023-07" db="EMBL/GenBank/DDBJ databases">
        <title>Sorghum-associated microbial communities from plants grown in Nebraska, USA.</title>
        <authorList>
            <person name="Schachtman D."/>
        </authorList>
    </citation>
    <scope>NUCLEOTIDE SEQUENCE [LARGE SCALE GENOMIC DNA]</scope>
    <source>
        <strain evidence="1 2">2980</strain>
    </source>
</reference>
<sequence length="41" mass="4352">MSYLRSLAAQAGVGFVENSLDEDVDAVDTILKFGRASSTCN</sequence>
<protein>
    <submittedName>
        <fullName evidence="1">Uncharacterized protein</fullName>
    </submittedName>
</protein>
<keyword evidence="2" id="KW-1185">Reference proteome</keyword>
<evidence type="ECO:0000313" key="2">
    <source>
        <dbReference type="Proteomes" id="UP001259347"/>
    </source>
</evidence>
<dbReference type="EMBL" id="JAVDUM010000015">
    <property type="protein sequence ID" value="MDR6868588.1"/>
    <property type="molecule type" value="Genomic_DNA"/>
</dbReference>
<evidence type="ECO:0000313" key="1">
    <source>
        <dbReference type="EMBL" id="MDR6868588.1"/>
    </source>
</evidence>
<comment type="caution">
    <text evidence="1">The sequence shown here is derived from an EMBL/GenBank/DDBJ whole genome shotgun (WGS) entry which is preliminary data.</text>
</comment>
<name>A0ABU1SG65_9MICO</name>
<organism evidence="1 2">
    <name type="scientific">Microbacterium resistens</name>
    <dbReference type="NCBI Taxonomy" id="156977"/>
    <lineage>
        <taxon>Bacteria</taxon>
        <taxon>Bacillati</taxon>
        <taxon>Actinomycetota</taxon>
        <taxon>Actinomycetes</taxon>
        <taxon>Micrococcales</taxon>
        <taxon>Microbacteriaceae</taxon>
        <taxon>Microbacterium</taxon>
    </lineage>
</organism>